<sequence length="735" mass="81368">MSTPAILATCKQTRFHLLDDNPSKEIDVDGLNIIVTSSAADSTEDASKPKTKGKSKAKAAGRELISDAHLRLKAGVHYGLLGRNGTGKSTLLRAMAEKLIPGIPHATRMAILQQTDDQDNGLGTAQSQDKTVLESVLSSDETRNEAVRMAEYLSKSFETEDPMEPVRAIRKIRHQKAEKHLFLAHKNASLKSGARGLQARKDLKTAEVKVETASEMLAQDVDAIEAETVASDTQDAVETLQTLQSQLEDMKLADMEQQARRVLLGLGFKEDGLGKKVSTLSGGWRMRCMLASVLVQDPDIMILDEPTNFLDLLGVVWLENYLKQLRDTSETTIVLVSHDRDFINAVCEEIVILRDQKLTYFRGNLSAYEQDHEEQKLYLSRMKEAQERQIAHMESSIRENMKIGKKTNDENKLRQAKSRQKKVDDRMGLQVSANGGRFKLNRDLVGYHLTSRAEIDVPVDEKGATMSLPDATELRFPGPLVSLEGIAFQYKKTECVILDDVNLVVHLGDRVGIMGLNGSGKTTMVRILTGQIPPSKGKVSTHSRLKVGYYSQHSVEDLQELGRGQPSLTALGLLMAETDGSLNESTVRGLLSSMGLAGRIASDVPVCKLSGGQLVRLALARIVWSAPQLLILDEITTHLDFHTVTALATALSSFNGAVLLISHDRFLVRSVIEGKRDTEHKLNEDFEGLEEDETEETQRRRSVYVIKQAKMNEQKGGVEQFEQSLVKRVQKLLAV</sequence>
<dbReference type="Proteomes" id="UP001219568">
    <property type="component" value="Unassembled WGS sequence"/>
</dbReference>
<name>A0AAD6ICX2_PENCN</name>
<feature type="domain" description="ABC transporter" evidence="6">
    <location>
        <begin position="49"/>
        <end position="380"/>
    </location>
</feature>
<dbReference type="Pfam" id="PF12848">
    <property type="entry name" value="ABC_tran_Xtn"/>
    <property type="match status" value="1"/>
</dbReference>
<feature type="region of interest" description="Disordered" evidence="5">
    <location>
        <begin position="39"/>
        <end position="60"/>
    </location>
</feature>
<dbReference type="InterPro" id="IPR017871">
    <property type="entry name" value="ABC_transporter-like_CS"/>
</dbReference>
<dbReference type="PANTHER" id="PTHR19211">
    <property type="entry name" value="ATP-BINDING TRANSPORT PROTEIN-RELATED"/>
    <property type="match status" value="1"/>
</dbReference>
<comment type="caution">
    <text evidence="7">The sequence shown here is derived from an EMBL/GenBank/DDBJ whole genome shotgun (WGS) entry which is preliminary data.</text>
</comment>
<feature type="domain" description="ABC transporter" evidence="6">
    <location>
        <begin position="481"/>
        <end position="705"/>
    </location>
</feature>
<gene>
    <name evidence="7" type="ORF">N7460_004468</name>
</gene>
<dbReference type="InterPro" id="IPR027417">
    <property type="entry name" value="P-loop_NTPase"/>
</dbReference>
<evidence type="ECO:0000259" key="6">
    <source>
        <dbReference type="PROSITE" id="PS50893"/>
    </source>
</evidence>
<feature type="region of interest" description="Disordered" evidence="5">
    <location>
        <begin position="406"/>
        <end position="426"/>
    </location>
</feature>
<dbReference type="CDD" id="cd03221">
    <property type="entry name" value="ABCF_EF-3"/>
    <property type="match status" value="1"/>
</dbReference>
<dbReference type="InterPro" id="IPR003439">
    <property type="entry name" value="ABC_transporter-like_ATP-bd"/>
</dbReference>
<keyword evidence="2" id="KW-0677">Repeat</keyword>
<evidence type="ECO:0000313" key="7">
    <source>
        <dbReference type="EMBL" id="KAJ6043113.1"/>
    </source>
</evidence>
<feature type="compositionally biased region" description="Basic residues" evidence="5">
    <location>
        <begin position="49"/>
        <end position="59"/>
    </location>
</feature>
<accession>A0AAD6ICX2</accession>
<reference evidence="7" key="1">
    <citation type="journal article" date="2023" name="IMA Fungus">
        <title>Comparative genomic study of the Penicillium genus elucidates a diverse pangenome and 15 lateral gene transfer events.</title>
        <authorList>
            <person name="Petersen C."/>
            <person name="Sorensen T."/>
            <person name="Nielsen M.R."/>
            <person name="Sondergaard T.E."/>
            <person name="Sorensen J.L."/>
            <person name="Fitzpatrick D.A."/>
            <person name="Frisvad J.C."/>
            <person name="Nielsen K.L."/>
        </authorList>
    </citation>
    <scope>NUCLEOTIDE SEQUENCE</scope>
    <source>
        <strain evidence="7">IBT 15450</strain>
    </source>
</reference>
<dbReference type="InterPro" id="IPR032781">
    <property type="entry name" value="ABC_tran_Xtn"/>
</dbReference>
<dbReference type="FunFam" id="3.40.50.300:FF:000011">
    <property type="entry name" value="Putative ABC transporter ATP-binding component"/>
    <property type="match status" value="1"/>
</dbReference>
<reference evidence="7" key="2">
    <citation type="submission" date="2023-01" db="EMBL/GenBank/DDBJ databases">
        <authorList>
            <person name="Petersen C."/>
        </authorList>
    </citation>
    <scope>NUCLEOTIDE SEQUENCE</scope>
    <source>
        <strain evidence="7">IBT 15450</strain>
    </source>
</reference>
<dbReference type="PANTHER" id="PTHR19211:SF135">
    <property type="entry name" value="ATPASE, PUTATIVE (AFU_ORTHOLOGUE AFUA_1G16440)-RELATED"/>
    <property type="match status" value="1"/>
</dbReference>
<dbReference type="SUPFAM" id="SSF52540">
    <property type="entry name" value="P-loop containing nucleoside triphosphate hydrolases"/>
    <property type="match status" value="2"/>
</dbReference>
<dbReference type="GO" id="GO:0016020">
    <property type="term" value="C:membrane"/>
    <property type="evidence" value="ECO:0007669"/>
    <property type="project" value="UniProtKB-SubCell"/>
</dbReference>
<dbReference type="EMBL" id="JAQJZL010000004">
    <property type="protein sequence ID" value="KAJ6043113.1"/>
    <property type="molecule type" value="Genomic_DNA"/>
</dbReference>
<dbReference type="AlphaFoldDB" id="A0AAD6ICX2"/>
<organism evidence="7 8">
    <name type="scientific">Penicillium canescens</name>
    <dbReference type="NCBI Taxonomy" id="5083"/>
    <lineage>
        <taxon>Eukaryota</taxon>
        <taxon>Fungi</taxon>
        <taxon>Dikarya</taxon>
        <taxon>Ascomycota</taxon>
        <taxon>Pezizomycotina</taxon>
        <taxon>Eurotiomycetes</taxon>
        <taxon>Eurotiomycetidae</taxon>
        <taxon>Eurotiales</taxon>
        <taxon>Aspergillaceae</taxon>
        <taxon>Penicillium</taxon>
    </lineage>
</organism>
<evidence type="ECO:0000256" key="2">
    <source>
        <dbReference type="ARBA" id="ARBA00022737"/>
    </source>
</evidence>
<dbReference type="InterPro" id="IPR003593">
    <property type="entry name" value="AAA+_ATPase"/>
</dbReference>
<dbReference type="Gene3D" id="3.40.50.300">
    <property type="entry name" value="P-loop containing nucleotide triphosphate hydrolases"/>
    <property type="match status" value="2"/>
</dbReference>
<evidence type="ECO:0000313" key="8">
    <source>
        <dbReference type="Proteomes" id="UP001219568"/>
    </source>
</evidence>
<dbReference type="SMART" id="SM00382">
    <property type="entry name" value="AAA"/>
    <property type="match status" value="2"/>
</dbReference>
<protein>
    <recommendedName>
        <fullName evidence="6">ABC transporter domain-containing protein</fullName>
    </recommendedName>
</protein>
<evidence type="ECO:0000256" key="3">
    <source>
        <dbReference type="ARBA" id="ARBA00022741"/>
    </source>
</evidence>
<keyword evidence="8" id="KW-1185">Reference proteome</keyword>
<dbReference type="GO" id="GO:0016887">
    <property type="term" value="F:ATP hydrolysis activity"/>
    <property type="evidence" value="ECO:0007669"/>
    <property type="project" value="InterPro"/>
</dbReference>
<evidence type="ECO:0000256" key="1">
    <source>
        <dbReference type="ARBA" id="ARBA00004141"/>
    </source>
</evidence>
<dbReference type="PROSITE" id="PS00211">
    <property type="entry name" value="ABC_TRANSPORTER_1"/>
    <property type="match status" value="1"/>
</dbReference>
<dbReference type="GO" id="GO:0005524">
    <property type="term" value="F:ATP binding"/>
    <property type="evidence" value="ECO:0007669"/>
    <property type="project" value="UniProtKB-KW"/>
</dbReference>
<dbReference type="Pfam" id="PF00005">
    <property type="entry name" value="ABC_tran"/>
    <property type="match status" value="2"/>
</dbReference>
<dbReference type="PROSITE" id="PS50893">
    <property type="entry name" value="ABC_TRANSPORTER_2"/>
    <property type="match status" value="2"/>
</dbReference>
<dbReference type="InterPro" id="IPR050611">
    <property type="entry name" value="ABCF"/>
</dbReference>
<keyword evidence="3" id="KW-0547">Nucleotide-binding</keyword>
<proteinExistence type="predicted"/>
<evidence type="ECO:0000256" key="4">
    <source>
        <dbReference type="ARBA" id="ARBA00022840"/>
    </source>
</evidence>
<keyword evidence="4" id="KW-0067">ATP-binding</keyword>
<comment type="subcellular location">
    <subcellularLocation>
        <location evidence="1">Membrane</location>
        <topology evidence="1">Multi-pass membrane protein</topology>
    </subcellularLocation>
</comment>
<dbReference type="FunFam" id="3.40.50.300:FF:003119">
    <property type="entry name" value="ABC ATPase, putative (AFU_orthologue AFUA_1G16440)"/>
    <property type="match status" value="1"/>
</dbReference>
<evidence type="ECO:0000256" key="5">
    <source>
        <dbReference type="SAM" id="MobiDB-lite"/>
    </source>
</evidence>